<evidence type="ECO:0000256" key="13">
    <source>
        <dbReference type="ARBA" id="ARBA00023291"/>
    </source>
</evidence>
<dbReference type="InterPro" id="IPR006982">
    <property type="entry name" value="Glu_synth_centr_N"/>
</dbReference>
<dbReference type="Gene3D" id="2.160.20.60">
    <property type="entry name" value="Glutamate synthase, alpha subunit, C-terminal domain"/>
    <property type="match status" value="1"/>
</dbReference>
<dbReference type="CDD" id="cd02808">
    <property type="entry name" value="GltS_FMN"/>
    <property type="match status" value="1"/>
</dbReference>
<dbReference type="InterPro" id="IPR017932">
    <property type="entry name" value="GATase_2_dom"/>
</dbReference>
<evidence type="ECO:0000256" key="10">
    <source>
        <dbReference type="ARBA" id="ARBA00023004"/>
    </source>
</evidence>
<protein>
    <submittedName>
        <fullName evidence="17">Glutamate synthase large subunit</fullName>
        <ecNumber evidence="17">1.4.1.13</ecNumber>
    </submittedName>
</protein>
<comment type="pathway">
    <text evidence="14">Amino-acid biosynthesis.</text>
</comment>
<evidence type="ECO:0000256" key="9">
    <source>
        <dbReference type="ARBA" id="ARBA00023002"/>
    </source>
</evidence>
<feature type="domain" description="Glutamine amidotransferase type-2" evidence="16">
    <location>
        <begin position="41"/>
        <end position="436"/>
    </location>
</feature>
<comment type="cofactor">
    <cofactor evidence="2">
        <name>[3Fe-4S] cluster</name>
        <dbReference type="ChEBI" id="CHEBI:21137"/>
    </cofactor>
</comment>
<keyword evidence="5" id="KW-0285">Flavoprotein</keyword>
<keyword evidence="18" id="KW-1185">Reference proteome</keyword>
<comment type="similarity">
    <text evidence="3">Belongs to the glutamate synthase family.</text>
</comment>
<evidence type="ECO:0000256" key="7">
    <source>
        <dbReference type="ARBA" id="ARBA00022723"/>
    </source>
</evidence>
<dbReference type="PROSITE" id="PS51278">
    <property type="entry name" value="GATASE_TYPE_2"/>
    <property type="match status" value="1"/>
</dbReference>
<dbReference type="NCBIfam" id="NF008730">
    <property type="entry name" value="PRK11750.1"/>
    <property type="match status" value="1"/>
</dbReference>
<evidence type="ECO:0000256" key="5">
    <source>
        <dbReference type="ARBA" id="ARBA00022630"/>
    </source>
</evidence>
<proteinExistence type="inferred from homology"/>
<dbReference type="PANTHER" id="PTHR11938:SF133">
    <property type="entry name" value="GLUTAMATE SYNTHASE (NADH)"/>
    <property type="match status" value="1"/>
</dbReference>
<sequence length="1516" mass="164278">MNEILPIETAPESGEAFRAAWDANVRALSGSYHPSMEHDACGVGLVAAMDGRKRRDVVEAGIAALRAVWHRGAVDADGKTGDGAGIHVEIPQDFFADAIASTGNATDGSLVAVGMVFLPKTDLAAQERCRQIVETQILAFGYAIYGWRQVPIDAGCIGEKANATRPEIEQIMIRNLRGVDEGTFERDLYVIRRRIEKQVIAAQIAEFYICSLSCRSVIYKGMFLAENLTDFYPDLLDARFVSRFAIYHQRYSTNTFPTWKLAQPFRTLAHNGEINTVSGNTNWMRSHETRLADPLLDPFMEDIKPVIQAGGSDTATLDNVFELLCFAGRDAPMAKALLVPAALADEPAMKPEHRAMFQYCNAVMEPWDGPAAICATDGRWVIAGLDRNGLRPLRYTITAGDMLIVGSETGMVKVPDAEIVARGRLGPGQTIALDLAEKRFFGDAELLDKLAGRQDFTGWARRIRKIDHIVRADATEPTLFTGELLRRRQAAVGTTLEELEMILHPMAAEGAEAIGSMGDDTPLAVLSETYRGLAHYFRQAFSQVTNPPIDSLRETRVMSLTTRLGNLGNVLEENESQCDLLQLASPVLTTGEYNALLEFLGDSACVIDCTFPAADGEAGLREALTRIRREAEERVREGCAHVFLSDEKQSAERAYIPMILATGAVHTHLVYTSLRTFTSLNVRTAECLDVHAIAVMIGVGATTVNAYLAQESIADRHRRGLLGDVPLRAAVERYRKAVDKGLLKIMSKMGISVVASYRGGYNFEAIGLSRALVAEYFPGVQSRISGIGLPGLARNVLGFHAKAWNLDAAILPVGGLYKLRRKGEVHAFDGGLIHTLQTACATDSFSIYRRYADAVRRQPPVALRDLLDFRGGRTPIPVEEVESITEIRKRLLAPGISLGALSPEAHETLSIAMNRIGAKSDSGEGGEDPARARPRPNGDNASSAIKQIASGRFGVTAQYLNDCREIEIKMAQGAKPGEGGQLPGFKVTSLIAKLRHSTPGVTLISPPPHHDIYSIEDLAQLIYDLKQINPEATVTVKLVARSGIGTIAAGVAKAKADSILISGHSGGTGASPQTSVKYAGLPWEMGLAEAHQVLMLNRLRHRVKLRTDGGLKTGRDVVIAAMLGAEEYGIGTASLVAMGCIMVRQCHSNTCPVGVCTQDETLREKFDGTPEKVINLFSFIAEDVRNILASLGVRSLNEIIGRTDMLYQASRGADYLDDLDLNPLLAQADPGPYARYCTREGRNEVPETLDAQMITDAKPLFEHGEKMQLHYNVQNTHRAIGTKISSRIVRRFGQDTLAHGHLTVRLRGSAGQSLGAFAVKGLKLEVIGDANDYVGKGLSGATIVVRQSPTSALVSNQNAIIGNTVLYGATAGALYAAGQAGERFAVRNSGATAVVEGCGSNGCEYMTGGTVVVLGAVGDNFGAGFTGGMAFVYDADGDFEARVNPDTLIWNRVTEARWHDELLRLVETHARESSSRFAALLLHDWNKALPKFWHVVPKEFARILSGEATAKSALRA</sequence>
<dbReference type="GO" id="GO:0004355">
    <property type="term" value="F:glutamate synthase (NADPH) activity"/>
    <property type="evidence" value="ECO:0007669"/>
    <property type="project" value="UniProtKB-EC"/>
</dbReference>
<keyword evidence="10" id="KW-0408">Iron</keyword>
<dbReference type="Gene3D" id="3.20.20.70">
    <property type="entry name" value="Aldolase class I"/>
    <property type="match status" value="2"/>
</dbReference>
<comment type="cofactor">
    <cofactor evidence="1">
        <name>FMN</name>
        <dbReference type="ChEBI" id="CHEBI:58210"/>
    </cofactor>
</comment>
<keyword evidence="7" id="KW-0479">Metal-binding</keyword>
<feature type="region of interest" description="Disordered" evidence="15">
    <location>
        <begin position="916"/>
        <end position="942"/>
    </location>
</feature>
<dbReference type="InterPro" id="IPR002932">
    <property type="entry name" value="Glu_synthdom"/>
</dbReference>
<gene>
    <name evidence="17" type="primary">gltB</name>
    <name evidence="17" type="ORF">NFI88_05545</name>
</gene>
<dbReference type="Pfam" id="PF01493">
    <property type="entry name" value="GXGXG"/>
    <property type="match status" value="1"/>
</dbReference>
<reference evidence="17 18" key="1">
    <citation type="submission" date="2022-06" db="EMBL/GenBank/DDBJ databases">
        <title>Rhizosaccharibacter gen. nov. sp. nov. KSS12, endophytic bacteria isolated from sugarcane.</title>
        <authorList>
            <person name="Pitiwittayakul N."/>
        </authorList>
    </citation>
    <scope>NUCLEOTIDE SEQUENCE [LARGE SCALE GENOMIC DNA]</scope>
    <source>
        <strain evidence="17 18">KSS12</strain>
    </source>
</reference>
<dbReference type="Pfam" id="PF01645">
    <property type="entry name" value="Glu_synthase"/>
    <property type="match status" value="1"/>
</dbReference>
<evidence type="ECO:0000256" key="11">
    <source>
        <dbReference type="ARBA" id="ARBA00023014"/>
    </source>
</evidence>
<evidence type="ECO:0000256" key="4">
    <source>
        <dbReference type="ARBA" id="ARBA00022605"/>
    </source>
</evidence>
<keyword evidence="6" id="KW-0288">FMN</keyword>
<dbReference type="Proteomes" id="UP001524547">
    <property type="component" value="Unassembled WGS sequence"/>
</dbReference>
<comment type="caution">
    <text evidence="17">The sequence shown here is derived from an EMBL/GenBank/DDBJ whole genome shotgun (WGS) entry which is preliminary data.</text>
</comment>
<dbReference type="InterPro" id="IPR036485">
    <property type="entry name" value="Glu_synth_asu_C_sf"/>
</dbReference>
<evidence type="ECO:0000313" key="18">
    <source>
        <dbReference type="Proteomes" id="UP001524547"/>
    </source>
</evidence>
<dbReference type="CDD" id="cd00982">
    <property type="entry name" value="gltB_C"/>
    <property type="match status" value="1"/>
</dbReference>
<keyword evidence="8" id="KW-0315">Glutamine amidotransferase</keyword>
<dbReference type="PANTHER" id="PTHR11938">
    <property type="entry name" value="FAD NADPH DEHYDROGENASE/OXIDOREDUCTASE"/>
    <property type="match status" value="1"/>
</dbReference>
<keyword evidence="12" id="KW-0314">Glutamate biosynthesis</keyword>
<evidence type="ECO:0000259" key="16">
    <source>
        <dbReference type="PROSITE" id="PS51278"/>
    </source>
</evidence>
<dbReference type="CDD" id="cd00713">
    <property type="entry name" value="GltS"/>
    <property type="match status" value="1"/>
</dbReference>
<dbReference type="InterPro" id="IPR050711">
    <property type="entry name" value="ET-N_metabolism_enzyme"/>
</dbReference>
<dbReference type="SUPFAM" id="SSF56235">
    <property type="entry name" value="N-terminal nucleophile aminohydrolases (Ntn hydrolases)"/>
    <property type="match status" value="1"/>
</dbReference>
<evidence type="ECO:0000256" key="2">
    <source>
        <dbReference type="ARBA" id="ARBA00001927"/>
    </source>
</evidence>
<evidence type="ECO:0000256" key="15">
    <source>
        <dbReference type="SAM" id="MobiDB-lite"/>
    </source>
</evidence>
<dbReference type="SUPFAM" id="SSF51395">
    <property type="entry name" value="FMN-linked oxidoreductases"/>
    <property type="match status" value="1"/>
</dbReference>
<evidence type="ECO:0000256" key="3">
    <source>
        <dbReference type="ARBA" id="ARBA00009716"/>
    </source>
</evidence>
<evidence type="ECO:0000256" key="12">
    <source>
        <dbReference type="ARBA" id="ARBA00023164"/>
    </source>
</evidence>
<dbReference type="Pfam" id="PF04898">
    <property type="entry name" value="Glu_syn_central"/>
    <property type="match status" value="1"/>
</dbReference>
<keyword evidence="13" id="KW-0003">3Fe-4S</keyword>
<dbReference type="InterPro" id="IPR002489">
    <property type="entry name" value="Glu_synth_asu_C"/>
</dbReference>
<evidence type="ECO:0000256" key="8">
    <source>
        <dbReference type="ARBA" id="ARBA00022962"/>
    </source>
</evidence>
<dbReference type="RefSeq" id="WP_422919039.1">
    <property type="nucleotide sequence ID" value="NZ_JAMZEJ010000003.1"/>
</dbReference>
<accession>A0ABT1VVE4</accession>
<keyword evidence="9 17" id="KW-0560">Oxidoreductase</keyword>
<keyword evidence="4" id="KW-0028">Amino-acid biosynthesis</keyword>
<dbReference type="Pfam" id="PF00310">
    <property type="entry name" value="GATase_2"/>
    <property type="match status" value="1"/>
</dbReference>
<keyword evidence="11" id="KW-0411">Iron-sulfur</keyword>
<dbReference type="InterPro" id="IPR029055">
    <property type="entry name" value="Ntn_hydrolases_N"/>
</dbReference>
<dbReference type="EMBL" id="JAMZEJ010000003">
    <property type="protein sequence ID" value="MCQ8240306.1"/>
    <property type="molecule type" value="Genomic_DNA"/>
</dbReference>
<name>A0ABT1VVE4_9PROT</name>
<dbReference type="InterPro" id="IPR013785">
    <property type="entry name" value="Aldolase_TIM"/>
</dbReference>
<evidence type="ECO:0000313" key="17">
    <source>
        <dbReference type="EMBL" id="MCQ8240306.1"/>
    </source>
</evidence>
<dbReference type="SUPFAM" id="SSF69336">
    <property type="entry name" value="Alpha subunit of glutamate synthase, C-terminal domain"/>
    <property type="match status" value="1"/>
</dbReference>
<evidence type="ECO:0000256" key="1">
    <source>
        <dbReference type="ARBA" id="ARBA00001917"/>
    </source>
</evidence>
<organism evidence="17 18">
    <name type="scientific">Rhizosaccharibacter radicis</name>
    <dbReference type="NCBI Taxonomy" id="2782605"/>
    <lineage>
        <taxon>Bacteria</taxon>
        <taxon>Pseudomonadati</taxon>
        <taxon>Pseudomonadota</taxon>
        <taxon>Alphaproteobacteria</taxon>
        <taxon>Acetobacterales</taxon>
        <taxon>Acetobacteraceae</taxon>
        <taxon>Rhizosaccharibacter</taxon>
    </lineage>
</organism>
<dbReference type="EC" id="1.4.1.13" evidence="17"/>
<dbReference type="Gene3D" id="3.60.20.10">
    <property type="entry name" value="Glutamine Phosphoribosylpyrophosphate, subunit 1, domain 1"/>
    <property type="match status" value="1"/>
</dbReference>
<evidence type="ECO:0000256" key="14">
    <source>
        <dbReference type="ARBA" id="ARBA00029440"/>
    </source>
</evidence>
<evidence type="ECO:0000256" key="6">
    <source>
        <dbReference type="ARBA" id="ARBA00022643"/>
    </source>
</evidence>